<dbReference type="AlphaFoldDB" id="A0A2I0H802"/>
<comment type="caution">
    <text evidence="1">The sequence shown here is derived from an EMBL/GenBank/DDBJ whole genome shotgun (WGS) entry which is preliminary data.</text>
</comment>
<name>A0A2I0H802_PUNGR</name>
<dbReference type="Proteomes" id="UP000233551">
    <property type="component" value="Unassembled WGS sequence"/>
</dbReference>
<proteinExistence type="predicted"/>
<dbReference type="EMBL" id="PGOL01041611">
    <property type="protein sequence ID" value="PKI00439.1"/>
    <property type="molecule type" value="Genomic_DNA"/>
</dbReference>
<feature type="non-terminal residue" evidence="1">
    <location>
        <position position="1"/>
    </location>
</feature>
<evidence type="ECO:0000313" key="2">
    <source>
        <dbReference type="Proteomes" id="UP000233551"/>
    </source>
</evidence>
<evidence type="ECO:0000313" key="1">
    <source>
        <dbReference type="EMBL" id="PKI00439.1"/>
    </source>
</evidence>
<gene>
    <name evidence="1" type="ORF">CRG98_049642</name>
</gene>
<reference evidence="1 2" key="1">
    <citation type="submission" date="2017-11" db="EMBL/GenBank/DDBJ databases">
        <title>De-novo sequencing of pomegranate (Punica granatum L.) genome.</title>
        <authorList>
            <person name="Akparov Z."/>
            <person name="Amiraslanov A."/>
            <person name="Hajiyeva S."/>
            <person name="Abbasov M."/>
            <person name="Kaur K."/>
            <person name="Hamwieh A."/>
            <person name="Solovyev V."/>
            <person name="Salamov A."/>
            <person name="Braich B."/>
            <person name="Kosarev P."/>
            <person name="Mahmoud A."/>
            <person name="Hajiyev E."/>
            <person name="Babayeva S."/>
            <person name="Izzatullayeva V."/>
            <person name="Mammadov A."/>
            <person name="Mammadov A."/>
            <person name="Sharifova S."/>
            <person name="Ojaghi J."/>
            <person name="Eynullazada K."/>
            <person name="Bayramov B."/>
            <person name="Abdulazimova A."/>
            <person name="Shahmuradov I."/>
        </authorList>
    </citation>
    <scope>NUCLEOTIDE SEQUENCE [LARGE SCALE GENOMIC DNA]</scope>
    <source>
        <strain evidence="2">cv. AG2017</strain>
        <tissue evidence="1">Leaf</tissue>
    </source>
</reference>
<organism evidence="1 2">
    <name type="scientific">Punica granatum</name>
    <name type="common">Pomegranate</name>
    <dbReference type="NCBI Taxonomy" id="22663"/>
    <lineage>
        <taxon>Eukaryota</taxon>
        <taxon>Viridiplantae</taxon>
        <taxon>Streptophyta</taxon>
        <taxon>Embryophyta</taxon>
        <taxon>Tracheophyta</taxon>
        <taxon>Spermatophyta</taxon>
        <taxon>Magnoliopsida</taxon>
        <taxon>eudicotyledons</taxon>
        <taxon>Gunneridae</taxon>
        <taxon>Pentapetalae</taxon>
        <taxon>rosids</taxon>
        <taxon>malvids</taxon>
        <taxon>Myrtales</taxon>
        <taxon>Lythraceae</taxon>
        <taxon>Punica</taxon>
    </lineage>
</organism>
<protein>
    <submittedName>
        <fullName evidence="1">Uncharacterized protein</fullName>
    </submittedName>
</protein>
<sequence length="99" mass="11005">KVRKIEFGTNPITHATQNAHFTSNSSKQTLIFKNGALDMPLSREFTLFEKNRGRSVNKEKFRQASWAPGKWAELASELDWADGGRIGPNGPDWTSTGLG</sequence>
<keyword evidence="2" id="KW-1185">Reference proteome</keyword>
<accession>A0A2I0H802</accession>